<organism evidence="2 3">
    <name type="scientific">Saccharopolyspora aridisoli</name>
    <dbReference type="NCBI Taxonomy" id="2530385"/>
    <lineage>
        <taxon>Bacteria</taxon>
        <taxon>Bacillati</taxon>
        <taxon>Actinomycetota</taxon>
        <taxon>Actinomycetes</taxon>
        <taxon>Pseudonocardiales</taxon>
        <taxon>Pseudonocardiaceae</taxon>
        <taxon>Saccharopolyspora</taxon>
    </lineage>
</organism>
<dbReference type="PANTHER" id="PTHR32015">
    <property type="entry name" value="FASTING INDUCED LIPASE"/>
    <property type="match status" value="1"/>
</dbReference>
<dbReference type="EMBL" id="SMKV01000008">
    <property type="protein sequence ID" value="TDC94038.1"/>
    <property type="molecule type" value="Genomic_DNA"/>
</dbReference>
<sequence length="221" mass="23333">MRGTRLLVTAALAAATALPLTAAPATAVERDPVIFVHGWNGSASNWNELVADFKADGYTDGELTAWNYNTAQSNKTTADQLSAVVDDVLARTGATKVDIVTHSMGGLNSRWYLKFAGGADEVDDWVSLAGPNHGTTSANSCFDASCVEMRPGSEFLTTLNDGDESPGAVTYGTWWSTCDETIDPDDSTVVAGARNTQTGCITHLGFLTDDGVSQDVRTFVA</sequence>
<dbReference type="PANTHER" id="PTHR32015:SF1">
    <property type="entry name" value="LIPASE"/>
    <property type="match status" value="1"/>
</dbReference>
<evidence type="ECO:0000313" key="2">
    <source>
        <dbReference type="EMBL" id="TDC94038.1"/>
    </source>
</evidence>
<evidence type="ECO:0000313" key="3">
    <source>
        <dbReference type="Proteomes" id="UP000294744"/>
    </source>
</evidence>
<gene>
    <name evidence="2" type="ORF">E1161_08485</name>
</gene>
<dbReference type="InterPro" id="IPR029058">
    <property type="entry name" value="AB_hydrolase_fold"/>
</dbReference>
<dbReference type="InterPro" id="IPR002918">
    <property type="entry name" value="Lipase_EstA/Esterase_EstB"/>
</dbReference>
<keyword evidence="1" id="KW-0732">Signal</keyword>
<dbReference type="GO" id="GO:0016042">
    <property type="term" value="P:lipid catabolic process"/>
    <property type="evidence" value="ECO:0007669"/>
    <property type="project" value="InterPro"/>
</dbReference>
<accession>A0A4R4UPA3</accession>
<name>A0A4R4UPA3_9PSEU</name>
<keyword evidence="3" id="KW-1185">Reference proteome</keyword>
<evidence type="ECO:0000256" key="1">
    <source>
        <dbReference type="SAM" id="SignalP"/>
    </source>
</evidence>
<keyword evidence="2" id="KW-0378">Hydrolase</keyword>
<dbReference type="Gene3D" id="3.40.50.1820">
    <property type="entry name" value="alpha/beta hydrolase"/>
    <property type="match status" value="1"/>
</dbReference>
<dbReference type="RefSeq" id="WP_132621359.1">
    <property type="nucleotide sequence ID" value="NZ_SMKV01000008.1"/>
</dbReference>
<protein>
    <submittedName>
        <fullName evidence="2">Alpha/beta fold hydrolase</fullName>
    </submittedName>
</protein>
<dbReference type="Pfam" id="PF01674">
    <property type="entry name" value="Lipase_2"/>
    <property type="match status" value="1"/>
</dbReference>
<dbReference type="OrthoDB" id="8871309at2"/>
<feature type="signal peptide" evidence="1">
    <location>
        <begin position="1"/>
        <end position="22"/>
    </location>
</feature>
<dbReference type="GO" id="GO:0016298">
    <property type="term" value="F:lipase activity"/>
    <property type="evidence" value="ECO:0007669"/>
    <property type="project" value="TreeGrafter"/>
</dbReference>
<dbReference type="Proteomes" id="UP000294744">
    <property type="component" value="Unassembled WGS sequence"/>
</dbReference>
<feature type="chain" id="PRO_5039632129" evidence="1">
    <location>
        <begin position="23"/>
        <end position="221"/>
    </location>
</feature>
<comment type="caution">
    <text evidence="2">The sequence shown here is derived from an EMBL/GenBank/DDBJ whole genome shotgun (WGS) entry which is preliminary data.</text>
</comment>
<dbReference type="AlphaFoldDB" id="A0A4R4UPA3"/>
<dbReference type="SUPFAM" id="SSF53474">
    <property type="entry name" value="alpha/beta-Hydrolases"/>
    <property type="match status" value="1"/>
</dbReference>
<proteinExistence type="predicted"/>
<reference evidence="2 3" key="1">
    <citation type="submission" date="2019-03" db="EMBL/GenBank/DDBJ databases">
        <title>Draft genome sequences of novel Actinobacteria.</title>
        <authorList>
            <person name="Sahin N."/>
            <person name="Ay H."/>
            <person name="Saygin H."/>
        </authorList>
    </citation>
    <scope>NUCLEOTIDE SEQUENCE [LARGE SCALE GENOMIC DNA]</scope>
    <source>
        <strain evidence="2 3">16K404</strain>
    </source>
</reference>